<dbReference type="KEGG" id="cyp:PCC8801_2155"/>
<dbReference type="GO" id="GO:0004027">
    <property type="term" value="F:alcohol sulfotransferase activity"/>
    <property type="evidence" value="ECO:0007669"/>
    <property type="project" value="UniProtKB-EC"/>
</dbReference>
<comment type="similarity">
    <text evidence="1">Belongs to the sulfotransferase 1 family.</text>
</comment>
<dbReference type="EC" id="2.8.2.2" evidence="4"/>
<protein>
    <submittedName>
        <fullName evidence="4">Alcohol sulfotransferase</fullName>
        <ecNumber evidence="4">2.8.2.2</ecNumber>
    </submittedName>
</protein>
<evidence type="ECO:0000256" key="2">
    <source>
        <dbReference type="ARBA" id="ARBA00022679"/>
    </source>
</evidence>
<accession>B7K037</accession>
<feature type="domain" description="Sulfotransferase" evidence="3">
    <location>
        <begin position="20"/>
        <end position="255"/>
    </location>
</feature>
<dbReference type="Proteomes" id="UP000008204">
    <property type="component" value="Chromosome"/>
</dbReference>
<organism evidence="4 5">
    <name type="scientific">Rippkaea orientalis (strain PCC 8801 / RF-1)</name>
    <name type="common">Cyanothece sp. (strain PCC 8801)</name>
    <dbReference type="NCBI Taxonomy" id="41431"/>
    <lineage>
        <taxon>Bacteria</taxon>
        <taxon>Bacillati</taxon>
        <taxon>Cyanobacteriota</taxon>
        <taxon>Cyanophyceae</taxon>
        <taxon>Oscillatoriophycideae</taxon>
        <taxon>Chroococcales</taxon>
        <taxon>Aphanothecaceae</taxon>
        <taxon>Rippkaea</taxon>
        <taxon>Rippkaea orientalis</taxon>
    </lineage>
</organism>
<dbReference type="Gene3D" id="3.40.50.300">
    <property type="entry name" value="P-loop containing nucleotide triphosphate hydrolases"/>
    <property type="match status" value="1"/>
</dbReference>
<dbReference type="PANTHER" id="PTHR11783">
    <property type="entry name" value="SULFOTRANSFERASE SULT"/>
    <property type="match status" value="1"/>
</dbReference>
<dbReference type="EMBL" id="CP001287">
    <property type="protein sequence ID" value="ACK66184.1"/>
    <property type="molecule type" value="Genomic_DNA"/>
</dbReference>
<dbReference type="InterPro" id="IPR027417">
    <property type="entry name" value="P-loop_NTPase"/>
</dbReference>
<evidence type="ECO:0000313" key="4">
    <source>
        <dbReference type="EMBL" id="ACK66184.1"/>
    </source>
</evidence>
<dbReference type="STRING" id="41431.PCC8801_2155"/>
<proteinExistence type="inferred from homology"/>
<dbReference type="eggNOG" id="ENOG5031CAG">
    <property type="taxonomic scope" value="Bacteria"/>
</dbReference>
<reference evidence="5" key="1">
    <citation type="journal article" date="2011" name="MBio">
        <title>Novel metabolic attributes of the genus Cyanothece, comprising a group of unicellular nitrogen-fixing Cyanobacteria.</title>
        <authorList>
            <person name="Bandyopadhyay A."/>
            <person name="Elvitigala T."/>
            <person name="Welsh E."/>
            <person name="Stockel J."/>
            <person name="Liberton M."/>
            <person name="Min H."/>
            <person name="Sherman L.A."/>
            <person name="Pakrasi H.B."/>
        </authorList>
    </citation>
    <scope>NUCLEOTIDE SEQUENCE [LARGE SCALE GENOMIC DNA]</scope>
    <source>
        <strain evidence="5">PCC 8801</strain>
    </source>
</reference>
<dbReference type="InterPro" id="IPR000863">
    <property type="entry name" value="Sulfotransferase_dom"/>
</dbReference>
<dbReference type="Pfam" id="PF00685">
    <property type="entry name" value="Sulfotransfer_1"/>
    <property type="match status" value="1"/>
</dbReference>
<evidence type="ECO:0000313" key="5">
    <source>
        <dbReference type="Proteomes" id="UP000008204"/>
    </source>
</evidence>
<keyword evidence="2 4" id="KW-0808">Transferase</keyword>
<evidence type="ECO:0000256" key="1">
    <source>
        <dbReference type="ARBA" id="ARBA00005771"/>
    </source>
</evidence>
<name>B7K037_RIPO1</name>
<dbReference type="HOGENOM" id="CLU_027239_1_2_3"/>
<sequence>MPLGFPPEGFICGLNYQAQPSDIFIATYPKCGTTWTQYIVWLIHHQGEPLLDSQKIGDVSPHLEEVGQEMIMNLPQPRIIKTHLPYHLTPYHPQAKYIYVARNPFDCVVSFYHHTRGFIKHYDFAEGTFDDFFECFIRGEVDFGDYFENLVPWYQHKDNDNVLFLTYEAMKENLDKAIIKIAKFLGSDCYKDIQNPEILHKVMKYSSFESMSQAQQRWSSQRPKNMPPFIRHGKIGDWKNYFSTEQTQRLRDKFRICTAGTDLNQLWRDFLV</sequence>
<dbReference type="SUPFAM" id="SSF52540">
    <property type="entry name" value="P-loop containing nucleoside triphosphate hydrolases"/>
    <property type="match status" value="1"/>
</dbReference>
<gene>
    <name evidence="4" type="ordered locus">PCC8801_2155</name>
</gene>
<keyword evidence="5" id="KW-1185">Reference proteome</keyword>
<dbReference type="AlphaFoldDB" id="B7K037"/>
<evidence type="ECO:0000259" key="3">
    <source>
        <dbReference type="Pfam" id="PF00685"/>
    </source>
</evidence>